<name>A0A919Y8F0_9BACL</name>
<dbReference type="InterPro" id="IPR000086">
    <property type="entry name" value="NUDIX_hydrolase_dom"/>
</dbReference>
<keyword evidence="5" id="KW-1185">Reference proteome</keyword>
<dbReference type="SUPFAM" id="SSF55811">
    <property type="entry name" value="Nudix"/>
    <property type="match status" value="1"/>
</dbReference>
<evidence type="ECO:0000256" key="2">
    <source>
        <dbReference type="ARBA" id="ARBA00022801"/>
    </source>
</evidence>
<dbReference type="CDD" id="cd04672">
    <property type="entry name" value="NUDIX_CDP-Chase_like"/>
    <property type="match status" value="1"/>
</dbReference>
<proteinExistence type="predicted"/>
<reference evidence="4 5" key="1">
    <citation type="submission" date="2021-03" db="EMBL/GenBank/DDBJ databases">
        <title>Antimicrobial resistance genes in bacteria isolated from Japanese honey, and their potential for conferring macrolide and lincosamide resistance in the American foulbrood pathogen Paenibacillus larvae.</title>
        <authorList>
            <person name="Okamoto M."/>
            <person name="Kumagai M."/>
            <person name="Kanamori H."/>
            <person name="Takamatsu D."/>
        </authorList>
    </citation>
    <scope>NUCLEOTIDE SEQUENCE [LARGE SCALE GENOMIC DNA]</scope>
    <source>
        <strain evidence="4 5">J34TS1</strain>
    </source>
</reference>
<dbReference type="GO" id="GO:0016787">
    <property type="term" value="F:hydrolase activity"/>
    <property type="evidence" value="ECO:0007669"/>
    <property type="project" value="UniProtKB-KW"/>
</dbReference>
<dbReference type="Gene3D" id="6.10.250.1120">
    <property type="match status" value="1"/>
</dbReference>
<evidence type="ECO:0000313" key="4">
    <source>
        <dbReference type="EMBL" id="GIO46036.1"/>
    </source>
</evidence>
<dbReference type="PANTHER" id="PTHR43046">
    <property type="entry name" value="GDP-MANNOSE MANNOSYL HYDROLASE"/>
    <property type="match status" value="1"/>
</dbReference>
<dbReference type="AlphaFoldDB" id="A0A919Y8F0"/>
<evidence type="ECO:0000256" key="1">
    <source>
        <dbReference type="ARBA" id="ARBA00001946"/>
    </source>
</evidence>
<gene>
    <name evidence="4" type="ORF">J34TS1_08010</name>
</gene>
<feature type="domain" description="Nudix hydrolase" evidence="3">
    <location>
        <begin position="69"/>
        <end position="194"/>
    </location>
</feature>
<accession>A0A919Y8F0</accession>
<organism evidence="4 5">
    <name type="scientific">Paenibacillus azoreducens</name>
    <dbReference type="NCBI Taxonomy" id="116718"/>
    <lineage>
        <taxon>Bacteria</taxon>
        <taxon>Bacillati</taxon>
        <taxon>Bacillota</taxon>
        <taxon>Bacilli</taxon>
        <taxon>Bacillales</taxon>
        <taxon>Paenibacillaceae</taxon>
        <taxon>Paenibacillus</taxon>
    </lineage>
</organism>
<comment type="cofactor">
    <cofactor evidence="1">
        <name>Mg(2+)</name>
        <dbReference type="ChEBI" id="CHEBI:18420"/>
    </cofactor>
</comment>
<comment type="caution">
    <text evidence="4">The sequence shown here is derived from an EMBL/GenBank/DDBJ whole genome shotgun (WGS) entry which is preliminary data.</text>
</comment>
<dbReference type="Pfam" id="PF00293">
    <property type="entry name" value="NUDIX"/>
    <property type="match status" value="1"/>
</dbReference>
<dbReference type="PANTHER" id="PTHR43046:SF16">
    <property type="entry name" value="ADP-RIBOSE PYROPHOSPHATASE YJHB-RELATED"/>
    <property type="match status" value="1"/>
</dbReference>
<dbReference type="InterPro" id="IPR059176">
    <property type="entry name" value="UDP-X_N"/>
</dbReference>
<evidence type="ECO:0000259" key="3">
    <source>
        <dbReference type="PROSITE" id="PS51462"/>
    </source>
</evidence>
<dbReference type="InterPro" id="IPR015797">
    <property type="entry name" value="NUDIX_hydrolase-like_dom_sf"/>
</dbReference>
<dbReference type="EMBL" id="BORT01000002">
    <property type="protein sequence ID" value="GIO46036.1"/>
    <property type="molecule type" value="Genomic_DNA"/>
</dbReference>
<dbReference type="Gene3D" id="3.90.79.10">
    <property type="entry name" value="Nucleoside Triphosphate Pyrophosphohydrolase"/>
    <property type="match status" value="1"/>
</dbReference>
<dbReference type="PROSITE" id="PS51462">
    <property type="entry name" value="NUDIX"/>
    <property type="match status" value="1"/>
</dbReference>
<dbReference type="RefSeq" id="WP_212977104.1">
    <property type="nucleotide sequence ID" value="NZ_AP025343.1"/>
</dbReference>
<sequence length="207" mass="23866">MNETQPKWLHWAKQIQGIAQTGLTYAKDVYDKERYEQLRALSLEIMSEYTKMDARILAHLFAGEEGYATPKVDIRGVVLKDNRILLVREKEDGEWSLPGGWADLLLSPTEIAVKEIREESGFEVKPLRLLAVLDNQKHNPPAPYHVYKLFIHCEITGGQAQEGLETSAVRFFAEDDLPRLSRNRNTEEQIKLMFDLLRHPERVPVID</sequence>
<evidence type="ECO:0000313" key="5">
    <source>
        <dbReference type="Proteomes" id="UP000682811"/>
    </source>
</evidence>
<dbReference type="Pfam" id="PF12535">
    <property type="entry name" value="Nudix_N"/>
    <property type="match status" value="1"/>
</dbReference>
<protein>
    <submittedName>
        <fullName evidence="4">ADP-ribose pyrophosphatase</fullName>
    </submittedName>
</protein>
<keyword evidence="2" id="KW-0378">Hydrolase</keyword>
<dbReference type="Proteomes" id="UP000682811">
    <property type="component" value="Unassembled WGS sequence"/>
</dbReference>